<dbReference type="PROSITE" id="PS50995">
    <property type="entry name" value="HTH_MARR_2"/>
    <property type="match status" value="1"/>
</dbReference>
<dbReference type="InterPro" id="IPR036390">
    <property type="entry name" value="WH_DNA-bd_sf"/>
</dbReference>
<dbReference type="InterPro" id="IPR000835">
    <property type="entry name" value="HTH_MarR-typ"/>
</dbReference>
<dbReference type="GO" id="GO:0003700">
    <property type="term" value="F:DNA-binding transcription factor activity"/>
    <property type="evidence" value="ECO:0007669"/>
    <property type="project" value="InterPro"/>
</dbReference>
<name>A0A6J4MMU0_9ACTN</name>
<dbReference type="PANTHER" id="PTHR33164:SF99">
    <property type="entry name" value="MARR FAMILY REGULATORY PROTEIN"/>
    <property type="match status" value="1"/>
</dbReference>
<dbReference type="SUPFAM" id="SSF46785">
    <property type="entry name" value="Winged helix' DNA-binding domain"/>
    <property type="match status" value="1"/>
</dbReference>
<sequence length="152" mass="16877">MDDDSPWLDDRQQRFWRAWVALEARLPAATGRQLQAESGLSLQDFAVLVQLSDSSDGRVRVTDLATSLGWERSRLSHHVTRMVSRGLVQRAECCDDGRGAFVVVTPAGRAAIEEAAPGHARTVRDLVFTSVGDEELEVLTRFTERVLSRLDG</sequence>
<dbReference type="AlphaFoldDB" id="A0A6J4MMU0"/>
<reference evidence="2" key="1">
    <citation type="submission" date="2020-02" db="EMBL/GenBank/DDBJ databases">
        <authorList>
            <person name="Meier V. D."/>
        </authorList>
    </citation>
    <scope>NUCLEOTIDE SEQUENCE</scope>
    <source>
        <strain evidence="2">AVDCRST_MAG36</strain>
    </source>
</reference>
<evidence type="ECO:0000259" key="1">
    <source>
        <dbReference type="PROSITE" id="PS50995"/>
    </source>
</evidence>
<dbReference type="GO" id="GO:0006950">
    <property type="term" value="P:response to stress"/>
    <property type="evidence" value="ECO:0007669"/>
    <property type="project" value="TreeGrafter"/>
</dbReference>
<organism evidence="2">
    <name type="scientific">uncultured Nocardioidaceae bacterium</name>
    <dbReference type="NCBI Taxonomy" id="253824"/>
    <lineage>
        <taxon>Bacteria</taxon>
        <taxon>Bacillati</taxon>
        <taxon>Actinomycetota</taxon>
        <taxon>Actinomycetes</taxon>
        <taxon>Propionibacteriales</taxon>
        <taxon>Nocardioidaceae</taxon>
        <taxon>environmental samples</taxon>
    </lineage>
</organism>
<dbReference type="Gene3D" id="1.10.10.10">
    <property type="entry name" value="Winged helix-like DNA-binding domain superfamily/Winged helix DNA-binding domain"/>
    <property type="match status" value="1"/>
</dbReference>
<dbReference type="EMBL" id="CADCUH010000177">
    <property type="protein sequence ID" value="CAA9362386.1"/>
    <property type="molecule type" value="Genomic_DNA"/>
</dbReference>
<gene>
    <name evidence="2" type="ORF">AVDCRST_MAG36-2747</name>
</gene>
<evidence type="ECO:0000313" key="2">
    <source>
        <dbReference type="EMBL" id="CAA9362386.1"/>
    </source>
</evidence>
<feature type="domain" description="HTH marR-type" evidence="1">
    <location>
        <begin position="1"/>
        <end position="148"/>
    </location>
</feature>
<dbReference type="PANTHER" id="PTHR33164">
    <property type="entry name" value="TRANSCRIPTIONAL REGULATOR, MARR FAMILY"/>
    <property type="match status" value="1"/>
</dbReference>
<protein>
    <submittedName>
        <fullName evidence="2">Transcriptional regulator, MarR family</fullName>
    </submittedName>
</protein>
<proteinExistence type="predicted"/>
<dbReference type="InterPro" id="IPR036388">
    <property type="entry name" value="WH-like_DNA-bd_sf"/>
</dbReference>
<dbReference type="Pfam" id="PF12802">
    <property type="entry name" value="MarR_2"/>
    <property type="match status" value="1"/>
</dbReference>
<accession>A0A6J4MMU0</accession>
<dbReference type="InterPro" id="IPR039422">
    <property type="entry name" value="MarR/SlyA-like"/>
</dbReference>
<dbReference type="SMART" id="SM00347">
    <property type="entry name" value="HTH_MARR"/>
    <property type="match status" value="1"/>
</dbReference>